<dbReference type="SUPFAM" id="SSF55469">
    <property type="entry name" value="FMN-dependent nitroreductase-like"/>
    <property type="match status" value="1"/>
</dbReference>
<proteinExistence type="predicted"/>
<organism evidence="1 2">
    <name type="scientific">Kribbella amoyensis</name>
    <dbReference type="NCBI Taxonomy" id="996641"/>
    <lineage>
        <taxon>Bacteria</taxon>
        <taxon>Bacillati</taxon>
        <taxon>Actinomycetota</taxon>
        <taxon>Actinomycetes</taxon>
        <taxon>Propionibacteriales</taxon>
        <taxon>Kribbellaceae</taxon>
        <taxon>Kribbella</taxon>
    </lineage>
</organism>
<comment type="caution">
    <text evidence="1">The sequence shown here is derived from an EMBL/GenBank/DDBJ whole genome shotgun (WGS) entry which is preliminary data.</text>
</comment>
<protein>
    <submittedName>
        <fullName evidence="1">Uncharacterized protein</fullName>
    </submittedName>
</protein>
<dbReference type="Proteomes" id="UP000318380">
    <property type="component" value="Unassembled WGS sequence"/>
</dbReference>
<name>A0A561C0I2_9ACTN</name>
<gene>
    <name evidence="1" type="ORF">FB561_5783</name>
</gene>
<keyword evidence="2" id="KW-1185">Reference proteome</keyword>
<dbReference type="EMBL" id="VIVK01000001">
    <property type="protein sequence ID" value="TWD84590.1"/>
    <property type="molecule type" value="Genomic_DNA"/>
</dbReference>
<sequence>MLDEQLTPEQIDELLDAAVAAPSMTWLTPADPASRTW</sequence>
<dbReference type="GO" id="GO:0016491">
    <property type="term" value="F:oxidoreductase activity"/>
    <property type="evidence" value="ECO:0007669"/>
    <property type="project" value="InterPro"/>
</dbReference>
<evidence type="ECO:0000313" key="1">
    <source>
        <dbReference type="EMBL" id="TWD84590.1"/>
    </source>
</evidence>
<reference evidence="1 2" key="1">
    <citation type="submission" date="2019-06" db="EMBL/GenBank/DDBJ databases">
        <title>Sequencing the genomes of 1000 actinobacteria strains.</title>
        <authorList>
            <person name="Klenk H.-P."/>
        </authorList>
    </citation>
    <scope>NUCLEOTIDE SEQUENCE [LARGE SCALE GENOMIC DNA]</scope>
    <source>
        <strain evidence="1 2">DSM 24683</strain>
    </source>
</reference>
<dbReference type="AlphaFoldDB" id="A0A561C0I2"/>
<evidence type="ECO:0000313" key="2">
    <source>
        <dbReference type="Proteomes" id="UP000318380"/>
    </source>
</evidence>
<accession>A0A561C0I2</accession>
<dbReference type="InterPro" id="IPR000415">
    <property type="entry name" value="Nitroreductase-like"/>
</dbReference>